<dbReference type="PANTHER" id="PTHR31625">
    <property type="match status" value="1"/>
</dbReference>
<organism evidence="3 4">
    <name type="scientific">Momordica charantia</name>
    <name type="common">Bitter gourd</name>
    <name type="synonym">Balsam pear</name>
    <dbReference type="NCBI Taxonomy" id="3673"/>
    <lineage>
        <taxon>Eukaryota</taxon>
        <taxon>Viridiplantae</taxon>
        <taxon>Streptophyta</taxon>
        <taxon>Embryophyta</taxon>
        <taxon>Tracheophyta</taxon>
        <taxon>Spermatophyta</taxon>
        <taxon>Magnoliopsida</taxon>
        <taxon>eudicotyledons</taxon>
        <taxon>Gunneridae</taxon>
        <taxon>Pentapetalae</taxon>
        <taxon>rosids</taxon>
        <taxon>fabids</taxon>
        <taxon>Cucurbitales</taxon>
        <taxon>Cucurbitaceae</taxon>
        <taxon>Momordiceae</taxon>
        <taxon>Momordica</taxon>
    </lineage>
</organism>
<dbReference type="RefSeq" id="XP_022140678.1">
    <property type="nucleotide sequence ID" value="XM_022284986.1"/>
</dbReference>
<evidence type="ECO:0000256" key="1">
    <source>
        <dbReference type="ARBA" id="ARBA00022679"/>
    </source>
</evidence>
<gene>
    <name evidence="4" type="primary">LOC111011280</name>
</gene>
<proteinExistence type="predicted"/>
<reference evidence="4" key="1">
    <citation type="submission" date="2025-08" db="UniProtKB">
        <authorList>
            <consortium name="RefSeq"/>
        </authorList>
    </citation>
    <scope>IDENTIFICATION</scope>
    <source>
        <strain evidence="4">OHB3-1</strain>
    </source>
</reference>
<evidence type="ECO:0000313" key="4">
    <source>
        <dbReference type="RefSeq" id="XP_022140678.1"/>
    </source>
</evidence>
<keyword evidence="3" id="KW-1185">Reference proteome</keyword>
<dbReference type="Pfam" id="PF02458">
    <property type="entry name" value="Transferase"/>
    <property type="match status" value="1"/>
</dbReference>
<accession>A0A6J1CIJ1</accession>
<dbReference type="AlphaFoldDB" id="A0A6J1CIJ1"/>
<sequence>MIQSTESELGNGNAICNFEADKSDEPCYLVFAADCRNRLKDPIPFTYFGNCIDICVVELKKNEILKRHSIVGVARAIGERVKEFESEPLKTADKWFSAWRKCEESGRRLAITGSPRLRVYDTDFGWGKPQKSEILNVDSSRLVCLQESRDGKGGIEVGLGLTKTRMDRFVAMWDANLKLFCS</sequence>
<dbReference type="OrthoDB" id="1862401at2759"/>
<dbReference type="GeneID" id="111011280"/>
<evidence type="ECO:0000256" key="2">
    <source>
        <dbReference type="ARBA" id="ARBA00023315"/>
    </source>
</evidence>
<dbReference type="InterPro" id="IPR051504">
    <property type="entry name" value="Plant_metabolite_acyltrans"/>
</dbReference>
<dbReference type="Proteomes" id="UP000504603">
    <property type="component" value="Unplaced"/>
</dbReference>
<dbReference type="KEGG" id="mcha:111011280"/>
<dbReference type="GO" id="GO:0016747">
    <property type="term" value="F:acyltransferase activity, transferring groups other than amino-acyl groups"/>
    <property type="evidence" value="ECO:0007669"/>
    <property type="project" value="UniProtKB-ARBA"/>
</dbReference>
<dbReference type="Gene3D" id="3.30.559.10">
    <property type="entry name" value="Chloramphenicol acetyltransferase-like domain"/>
    <property type="match status" value="1"/>
</dbReference>
<evidence type="ECO:0000313" key="3">
    <source>
        <dbReference type="Proteomes" id="UP000504603"/>
    </source>
</evidence>
<keyword evidence="2" id="KW-0012">Acyltransferase</keyword>
<dbReference type="InterPro" id="IPR023213">
    <property type="entry name" value="CAT-like_dom_sf"/>
</dbReference>
<keyword evidence="1" id="KW-0808">Transferase</keyword>
<name>A0A6J1CIJ1_MOMCH</name>
<protein>
    <submittedName>
        <fullName evidence="4">Coumaroyl-CoA:anthocyanidin 3-O-glucoside-6''-O-coumaroyltransferase 2-like</fullName>
    </submittedName>
</protein>